<keyword evidence="8" id="KW-1185">Reference proteome</keyword>
<name>A0A7K6ECT6_9PASS</name>
<organism evidence="7 8">
    <name type="scientific">Grantiella picta</name>
    <dbReference type="NCBI Taxonomy" id="266360"/>
    <lineage>
        <taxon>Eukaryota</taxon>
        <taxon>Metazoa</taxon>
        <taxon>Chordata</taxon>
        <taxon>Craniata</taxon>
        <taxon>Vertebrata</taxon>
        <taxon>Euteleostomi</taxon>
        <taxon>Archelosauria</taxon>
        <taxon>Archosauria</taxon>
        <taxon>Dinosauria</taxon>
        <taxon>Saurischia</taxon>
        <taxon>Theropoda</taxon>
        <taxon>Coelurosauria</taxon>
        <taxon>Aves</taxon>
        <taxon>Neognathae</taxon>
        <taxon>Neoaves</taxon>
        <taxon>Telluraves</taxon>
        <taxon>Australaves</taxon>
        <taxon>Passeriformes</taxon>
        <taxon>Meliphagoidea</taxon>
        <taxon>Meliphagidae</taxon>
        <taxon>Grantiella</taxon>
    </lineage>
</organism>
<dbReference type="GO" id="GO:0036126">
    <property type="term" value="C:sperm flagellum"/>
    <property type="evidence" value="ECO:0007669"/>
    <property type="project" value="TreeGrafter"/>
</dbReference>
<keyword evidence="2" id="KW-0963">Cytoplasm</keyword>
<dbReference type="GO" id="GO:0003341">
    <property type="term" value="P:cilium movement"/>
    <property type="evidence" value="ECO:0007669"/>
    <property type="project" value="TreeGrafter"/>
</dbReference>
<evidence type="ECO:0000256" key="2">
    <source>
        <dbReference type="ARBA" id="ARBA00022490"/>
    </source>
</evidence>
<comment type="subcellular location">
    <subcellularLocation>
        <location evidence="1">Cytoplasm</location>
    </subcellularLocation>
</comment>
<dbReference type="AlphaFoldDB" id="A0A7K6ECT6"/>
<dbReference type="SUPFAM" id="SSF48452">
    <property type="entry name" value="TPR-like"/>
    <property type="match status" value="1"/>
</dbReference>
<dbReference type="PANTHER" id="PTHR46630:SF1">
    <property type="entry name" value="TETRATRICOPEPTIDE REPEAT PROTEIN 29"/>
    <property type="match status" value="1"/>
</dbReference>
<dbReference type="InterPro" id="IPR051476">
    <property type="entry name" value="Bac_ResReg_Asp_Phosphatase"/>
</dbReference>
<comment type="function">
    <text evidence="6">Axonemal protein which is implicated in axonemal and/or peri-axonemal structure assembly and regulates flagellum assembly and beating and therefore sperm motility.</text>
</comment>
<feature type="non-terminal residue" evidence="7">
    <location>
        <position position="1"/>
    </location>
</feature>
<sequence>GHVTKAAEHYEVFYQLVEGTPWKDKTGQTYNSLACQQLWRIYTLLADKMLEKKEHQEAIKMLIKALKMAKEGGDMKMQGEASYCLSLAYHFSGEYETALAV</sequence>
<evidence type="ECO:0000256" key="4">
    <source>
        <dbReference type="ARBA" id="ARBA00022803"/>
    </source>
</evidence>
<evidence type="ECO:0000256" key="6">
    <source>
        <dbReference type="ARBA" id="ARBA00044739"/>
    </source>
</evidence>
<keyword evidence="4" id="KW-0802">TPR repeat</keyword>
<feature type="non-terminal residue" evidence="7">
    <location>
        <position position="101"/>
    </location>
</feature>
<dbReference type="EMBL" id="VZRM01004279">
    <property type="protein sequence ID" value="NWV36989.1"/>
    <property type="molecule type" value="Genomic_DNA"/>
</dbReference>
<dbReference type="Gene3D" id="1.25.40.10">
    <property type="entry name" value="Tetratricopeptide repeat domain"/>
    <property type="match status" value="1"/>
</dbReference>
<evidence type="ECO:0000256" key="1">
    <source>
        <dbReference type="ARBA" id="ARBA00004496"/>
    </source>
</evidence>
<reference evidence="7 8" key="1">
    <citation type="submission" date="2019-09" db="EMBL/GenBank/DDBJ databases">
        <title>Bird 10,000 Genomes (B10K) Project - Family phase.</title>
        <authorList>
            <person name="Zhang G."/>
        </authorList>
    </citation>
    <scope>NUCLEOTIDE SEQUENCE [LARGE SCALE GENOMIC DNA]</scope>
    <source>
        <strain evidence="7">B10K-DU-029-50</strain>
        <tissue evidence="7">Heart</tissue>
    </source>
</reference>
<protein>
    <recommendedName>
        <fullName evidence="5">Tetratricopeptide repeat protein 29</fullName>
    </recommendedName>
</protein>
<gene>
    <name evidence="7" type="primary">Ttc29</name>
    <name evidence="7" type="ORF">GRAPIC_R10955</name>
</gene>
<dbReference type="GO" id="GO:0005737">
    <property type="term" value="C:cytoplasm"/>
    <property type="evidence" value="ECO:0007669"/>
    <property type="project" value="UniProtKB-SubCell"/>
</dbReference>
<evidence type="ECO:0000256" key="5">
    <source>
        <dbReference type="ARBA" id="ARBA00040665"/>
    </source>
</evidence>
<evidence type="ECO:0000256" key="3">
    <source>
        <dbReference type="ARBA" id="ARBA00022737"/>
    </source>
</evidence>
<dbReference type="Proteomes" id="UP000575029">
    <property type="component" value="Unassembled WGS sequence"/>
</dbReference>
<accession>A0A7K6ECT6</accession>
<keyword evidence="3" id="KW-0677">Repeat</keyword>
<comment type="caution">
    <text evidence="7">The sequence shown here is derived from an EMBL/GenBank/DDBJ whole genome shotgun (WGS) entry which is preliminary data.</text>
</comment>
<dbReference type="PANTHER" id="PTHR46630">
    <property type="entry name" value="TETRATRICOPEPTIDE REPEAT PROTEIN 29"/>
    <property type="match status" value="1"/>
</dbReference>
<evidence type="ECO:0000313" key="8">
    <source>
        <dbReference type="Proteomes" id="UP000575029"/>
    </source>
</evidence>
<evidence type="ECO:0000313" key="7">
    <source>
        <dbReference type="EMBL" id="NWV36989.1"/>
    </source>
</evidence>
<dbReference type="InterPro" id="IPR011990">
    <property type="entry name" value="TPR-like_helical_dom_sf"/>
</dbReference>
<proteinExistence type="predicted"/>